<evidence type="ECO:0000313" key="2">
    <source>
        <dbReference type="Proteomes" id="UP000186040"/>
    </source>
</evidence>
<dbReference type="SFLD" id="SFLDS00003">
    <property type="entry name" value="Haloacid_Dehalogenase"/>
    <property type="match status" value="1"/>
</dbReference>
<name>A0A1Q9LE22_9PSEU</name>
<dbReference type="EMBL" id="MKQR01000028">
    <property type="protein sequence ID" value="OLR90264.1"/>
    <property type="molecule type" value="Genomic_DNA"/>
</dbReference>
<dbReference type="PANTHER" id="PTHR46649">
    <property type="match status" value="1"/>
</dbReference>
<reference evidence="1 2" key="1">
    <citation type="submission" date="2016-10" db="EMBL/GenBank/DDBJ databases">
        <title>The Draft Genome Sequence of Actinokineospora bangkokensis 44EHWT reveals the biosynthetic pathway of antifungal compounds Thailandins with unusual extender unit butylmalonyl-CoA.</title>
        <authorList>
            <person name="Greule A."/>
            <person name="Intra B."/>
            <person name="Flemming S."/>
            <person name="Rommel M.G."/>
            <person name="Panbangred W."/>
            <person name="Bechthold A."/>
        </authorList>
    </citation>
    <scope>NUCLEOTIDE SEQUENCE [LARGE SCALE GENOMIC DNA]</scope>
    <source>
        <strain evidence="1 2">44EHW</strain>
    </source>
</reference>
<dbReference type="InterPro" id="IPR023214">
    <property type="entry name" value="HAD_sf"/>
</dbReference>
<protein>
    <recommendedName>
        <fullName evidence="3">Haloacid dehalogenase</fullName>
    </recommendedName>
</protein>
<dbReference type="PANTHER" id="PTHR46649:SF4">
    <property type="entry name" value="HALOACID DEHALOGENASE-LIKE HYDROLASE (HAD) SUPERFAMILY PROTEIN"/>
    <property type="match status" value="1"/>
</dbReference>
<accession>A0A1Q9LE22</accession>
<keyword evidence="2" id="KW-1185">Reference proteome</keyword>
<dbReference type="OrthoDB" id="3362560at2"/>
<gene>
    <name evidence="1" type="ORF">BJP25_01785</name>
</gene>
<comment type="caution">
    <text evidence="1">The sequence shown here is derived from an EMBL/GenBank/DDBJ whole genome shotgun (WGS) entry which is preliminary data.</text>
</comment>
<dbReference type="Proteomes" id="UP000186040">
    <property type="component" value="Unassembled WGS sequence"/>
</dbReference>
<dbReference type="Pfam" id="PF00702">
    <property type="entry name" value="Hydrolase"/>
    <property type="match status" value="1"/>
</dbReference>
<evidence type="ECO:0008006" key="3">
    <source>
        <dbReference type="Google" id="ProtNLM"/>
    </source>
</evidence>
<dbReference type="InterPro" id="IPR006439">
    <property type="entry name" value="HAD-SF_hydro_IA"/>
</dbReference>
<dbReference type="AlphaFoldDB" id="A0A1Q9LE22"/>
<dbReference type="STRING" id="1193682.BJP25_01785"/>
<sequence>MAIRGVLLDFSGTLFRLEPGASSEHTYLAADGTEISPERVVELFALMTIPTGTPEHLPADLHQAWHRRDLDPEVHRASYEASLGSPALGLAEGVPSRLYDRMLDPASWVPYPDTPELLRLLRAAGVKVAVVSNIAWDLRPTFAAHGLADLVDEFVLSYAEGVVKPDPKIFRLACDRLGVEPADALMVGDSAEADGGAARIGCRFERVEPQATKDRPDALLRAVRAHSAL</sequence>
<dbReference type="NCBIfam" id="TIGR01509">
    <property type="entry name" value="HAD-SF-IA-v3"/>
    <property type="match status" value="1"/>
</dbReference>
<dbReference type="SUPFAM" id="SSF56784">
    <property type="entry name" value="HAD-like"/>
    <property type="match status" value="1"/>
</dbReference>
<dbReference type="SFLD" id="SFLDG01129">
    <property type="entry name" value="C1.5:_HAD__Beta-PGM__Phosphata"/>
    <property type="match status" value="1"/>
</dbReference>
<organism evidence="1 2">
    <name type="scientific">Actinokineospora bangkokensis</name>
    <dbReference type="NCBI Taxonomy" id="1193682"/>
    <lineage>
        <taxon>Bacteria</taxon>
        <taxon>Bacillati</taxon>
        <taxon>Actinomycetota</taxon>
        <taxon>Actinomycetes</taxon>
        <taxon>Pseudonocardiales</taxon>
        <taxon>Pseudonocardiaceae</taxon>
        <taxon>Actinokineospora</taxon>
    </lineage>
</organism>
<evidence type="ECO:0000313" key="1">
    <source>
        <dbReference type="EMBL" id="OLR90264.1"/>
    </source>
</evidence>
<proteinExistence type="predicted"/>
<dbReference type="NCBIfam" id="TIGR01549">
    <property type="entry name" value="HAD-SF-IA-v1"/>
    <property type="match status" value="1"/>
</dbReference>
<dbReference type="Gene3D" id="3.40.50.1000">
    <property type="entry name" value="HAD superfamily/HAD-like"/>
    <property type="match status" value="1"/>
</dbReference>
<dbReference type="InterPro" id="IPR036412">
    <property type="entry name" value="HAD-like_sf"/>
</dbReference>
<dbReference type="RefSeq" id="WP_075978470.1">
    <property type="nucleotide sequence ID" value="NZ_MKQR01000028.1"/>
</dbReference>
<dbReference type="PRINTS" id="PR00413">
    <property type="entry name" value="HADHALOGNASE"/>
</dbReference>